<dbReference type="InterPro" id="IPR020810">
    <property type="entry name" value="Enolase_C"/>
</dbReference>
<feature type="binding site" evidence="9">
    <location>
        <position position="268"/>
    </location>
    <ligand>
        <name>Mg(2+)</name>
        <dbReference type="ChEBI" id="CHEBI:18420"/>
    </ligand>
</feature>
<feature type="binding site" evidence="9">
    <location>
        <position position="295"/>
    </location>
    <ligand>
        <name>Mg(2+)</name>
        <dbReference type="ChEBI" id="CHEBI:18420"/>
    </ligand>
</feature>
<evidence type="ECO:0000256" key="4">
    <source>
        <dbReference type="ARBA" id="ARBA00017068"/>
    </source>
</evidence>
<evidence type="ECO:0000256" key="1">
    <source>
        <dbReference type="ARBA" id="ARBA00005031"/>
    </source>
</evidence>
<name>A0A0M3WPF1_9ACTN</name>
<dbReference type="InterPro" id="IPR036849">
    <property type="entry name" value="Enolase-like_C_sf"/>
</dbReference>
<dbReference type="PANTHER" id="PTHR11902">
    <property type="entry name" value="ENOLASE"/>
    <property type="match status" value="1"/>
</dbReference>
<evidence type="ECO:0000313" key="12">
    <source>
        <dbReference type="EMBL" id="AKO69610.1"/>
    </source>
</evidence>
<dbReference type="Pfam" id="PF00113">
    <property type="entry name" value="Enolase_C"/>
    <property type="match status" value="1"/>
</dbReference>
<dbReference type="InterPro" id="IPR020811">
    <property type="entry name" value="Enolase_N"/>
</dbReference>
<sequence>MRVTALLLRGILDSRGEPTVEAELELSSGHRGRGSAPRAIAPGRLERSLGDPDRIGRFPSPALAARLTAARDLDQPGLDALLTAAHDEGAAGAATTLAVSLAFARAAADARGEPLHRALAAQAGSRPALPRLMVNVFSGGIHRREAADGFQQVMLLPAGDCLTDDVRVAALVHRRAEELAVERFGTVALSASSGLLAPVGTVGQLELLEKAVADTPGGDRCTVGVDVAAEHLLADDGRYRFDGGRYEPGAFAELLAELVERHRITFLEDPFDPAHQPWWRRLRGRLPASAAVVGDDLFATDAARIDRSLADGVLLKPSQVGTVSGTLAAAAAARDAGMLLAVSHRSGETEDTAMCDLAVAVGAELIKIGGPRRGDRLVKYNQLLRLAEELPSGASPSGIRAD</sequence>
<evidence type="ECO:0000256" key="6">
    <source>
        <dbReference type="ARBA" id="ARBA00022842"/>
    </source>
</evidence>
<dbReference type="SMART" id="SM01192">
    <property type="entry name" value="Enolase_C"/>
    <property type="match status" value="1"/>
</dbReference>
<evidence type="ECO:0000256" key="9">
    <source>
        <dbReference type="PIRSR" id="PIRSR001400-3"/>
    </source>
</evidence>
<dbReference type="GO" id="GO:0006096">
    <property type="term" value="P:glycolytic process"/>
    <property type="evidence" value="ECO:0007669"/>
    <property type="project" value="UniProtKB-UniPathway"/>
</dbReference>
<feature type="domain" description="Enolase C-terminal TIM barrel" evidence="10">
    <location>
        <begin position="126"/>
        <end position="401"/>
    </location>
</feature>
<reference evidence="12" key="1">
    <citation type="journal article" date="2015" name="J. Antibiot.">
        <title>Conserved biosynthetic pathways for phosalacine, bialaphos and newly discovered phosphonic acid natural products.</title>
        <authorList>
            <person name="Blodgett J.A.V."/>
            <person name="Zhang J.K."/>
            <person name="Yu X."/>
            <person name="Metcalf W.W."/>
        </authorList>
    </citation>
    <scope>NUCLEOTIDE SEQUENCE</scope>
    <source>
        <strain evidence="12">NRRL B-16230</strain>
    </source>
</reference>
<evidence type="ECO:0000259" key="10">
    <source>
        <dbReference type="SMART" id="SM01192"/>
    </source>
</evidence>
<dbReference type="RefSeq" id="WP_033213690.1">
    <property type="nucleotide sequence ID" value="NZ_JNWZ01000012.1"/>
</dbReference>
<dbReference type="PIRSF" id="PIRSF001400">
    <property type="entry name" value="Enolase"/>
    <property type="match status" value="1"/>
</dbReference>
<comment type="cofactor">
    <cofactor evidence="9">
        <name>Mg(2+)</name>
        <dbReference type="ChEBI" id="CHEBI:18420"/>
    </cofactor>
    <text evidence="9">Mg(2+) is required for catalysis and for stabilizing the dimer.</text>
</comment>
<dbReference type="InterPro" id="IPR029017">
    <property type="entry name" value="Enolase-like_N"/>
</dbReference>
<gene>
    <name evidence="12" type="primary">phpH</name>
</gene>
<dbReference type="Pfam" id="PF03952">
    <property type="entry name" value="Enolase_N"/>
    <property type="match status" value="1"/>
</dbReference>
<keyword evidence="7" id="KW-0324">Glycolysis</keyword>
<dbReference type="InterPro" id="IPR000941">
    <property type="entry name" value="Enolase"/>
</dbReference>
<feature type="binding site" evidence="9">
    <location>
        <position position="226"/>
    </location>
    <ligand>
        <name>Mg(2+)</name>
        <dbReference type="ChEBI" id="CHEBI:18420"/>
    </ligand>
</feature>
<feature type="domain" description="Enolase N-terminal" evidence="11">
    <location>
        <begin position="3"/>
        <end position="119"/>
    </location>
</feature>
<dbReference type="GO" id="GO:0000287">
    <property type="term" value="F:magnesium ion binding"/>
    <property type="evidence" value="ECO:0007669"/>
    <property type="project" value="InterPro"/>
</dbReference>
<dbReference type="Gene3D" id="3.30.390.10">
    <property type="entry name" value="Enolase-like, N-terminal domain"/>
    <property type="match status" value="1"/>
</dbReference>
<keyword evidence="9" id="KW-0479">Metal-binding</keyword>
<comment type="similarity">
    <text evidence="2">Belongs to the enolase family.</text>
</comment>
<dbReference type="EC" id="4.2.1.11" evidence="3"/>
<evidence type="ECO:0000256" key="2">
    <source>
        <dbReference type="ARBA" id="ARBA00009604"/>
    </source>
</evidence>
<organism evidence="12">
    <name type="scientific">Kitasatospora phosalacinea</name>
    <dbReference type="NCBI Taxonomy" id="2065"/>
    <lineage>
        <taxon>Bacteria</taxon>
        <taxon>Bacillati</taxon>
        <taxon>Actinomycetota</taxon>
        <taxon>Actinomycetes</taxon>
        <taxon>Kitasatosporales</taxon>
        <taxon>Streptomycetaceae</taxon>
        <taxon>Kitasatospora</taxon>
    </lineage>
</organism>
<dbReference type="GO" id="GO:0000015">
    <property type="term" value="C:phosphopyruvate hydratase complex"/>
    <property type="evidence" value="ECO:0007669"/>
    <property type="project" value="InterPro"/>
</dbReference>
<evidence type="ECO:0000256" key="7">
    <source>
        <dbReference type="ARBA" id="ARBA00023152"/>
    </source>
</evidence>
<dbReference type="PRINTS" id="PR00148">
    <property type="entry name" value="ENOLASE"/>
</dbReference>
<keyword evidence="6 9" id="KW-0460">Magnesium</keyword>
<dbReference type="EMBL" id="KP185121">
    <property type="protein sequence ID" value="AKO69610.1"/>
    <property type="molecule type" value="Genomic_DNA"/>
</dbReference>
<dbReference type="OrthoDB" id="9804716at2"/>
<evidence type="ECO:0000256" key="3">
    <source>
        <dbReference type="ARBA" id="ARBA00012058"/>
    </source>
</evidence>
<dbReference type="PANTHER" id="PTHR11902:SF1">
    <property type="entry name" value="ENOLASE"/>
    <property type="match status" value="1"/>
</dbReference>
<dbReference type="SUPFAM" id="SSF54826">
    <property type="entry name" value="Enolase N-terminal domain-like"/>
    <property type="match status" value="1"/>
</dbReference>
<dbReference type="GO" id="GO:0004634">
    <property type="term" value="F:phosphopyruvate hydratase activity"/>
    <property type="evidence" value="ECO:0007669"/>
    <property type="project" value="UniProtKB-EC"/>
</dbReference>
<protein>
    <recommendedName>
        <fullName evidence="4">Enolase</fullName>
        <ecNumber evidence="3">4.2.1.11</ecNumber>
    </recommendedName>
</protein>
<keyword evidence="8" id="KW-0456">Lyase</keyword>
<comment type="pathway">
    <text evidence="1">Carbohydrate degradation; glycolysis; pyruvate from D-glyceraldehyde 3-phosphate: step 4/5.</text>
</comment>
<keyword evidence="5" id="KW-0964">Secreted</keyword>
<dbReference type="BioCyc" id="MetaCyc:MONOMER-19767"/>
<dbReference type="AlphaFoldDB" id="A0A0M3WPF1"/>
<evidence type="ECO:0000256" key="5">
    <source>
        <dbReference type="ARBA" id="ARBA00022525"/>
    </source>
</evidence>
<evidence type="ECO:0000259" key="11">
    <source>
        <dbReference type="SMART" id="SM01193"/>
    </source>
</evidence>
<proteinExistence type="inferred from homology"/>
<dbReference type="Gene3D" id="3.20.20.120">
    <property type="entry name" value="Enolase-like C-terminal domain"/>
    <property type="match status" value="1"/>
</dbReference>
<dbReference type="UniPathway" id="UPA00109">
    <property type="reaction ID" value="UER00187"/>
</dbReference>
<accession>A0A0M3WPF1</accession>
<dbReference type="SMART" id="SM01193">
    <property type="entry name" value="Enolase_N"/>
    <property type="match status" value="1"/>
</dbReference>
<evidence type="ECO:0000256" key="8">
    <source>
        <dbReference type="ARBA" id="ARBA00023239"/>
    </source>
</evidence>
<dbReference type="SUPFAM" id="SSF51604">
    <property type="entry name" value="Enolase C-terminal domain-like"/>
    <property type="match status" value="1"/>
</dbReference>